<comment type="subcellular location">
    <subcellularLocation>
        <location evidence="2">Cytoplasm</location>
    </subcellularLocation>
    <subcellularLocation>
        <location evidence="1">Nucleus</location>
    </subcellularLocation>
</comment>
<dbReference type="GO" id="GO:0008330">
    <property type="term" value="F:protein tyrosine/threonine phosphatase activity"/>
    <property type="evidence" value="ECO:0007669"/>
    <property type="project" value="TreeGrafter"/>
</dbReference>
<dbReference type="PANTHER" id="PTHR10159">
    <property type="entry name" value="DUAL SPECIFICITY PROTEIN PHOSPHATASE"/>
    <property type="match status" value="1"/>
</dbReference>
<keyword evidence="7" id="KW-0539">Nucleus</keyword>
<keyword evidence="14" id="KW-1185">Reference proteome</keyword>
<dbReference type="PANTHER" id="PTHR10159:SF511">
    <property type="entry name" value="DUAL SPECIFICITY PROTEIN PHOSPHATASE 1"/>
    <property type="match status" value="1"/>
</dbReference>
<gene>
    <name evidence="13" type="ORF">CYMTET_40865</name>
</gene>
<dbReference type="CDD" id="cd14498">
    <property type="entry name" value="DSP"/>
    <property type="match status" value="1"/>
</dbReference>
<organism evidence="13 14">
    <name type="scientific">Cymbomonas tetramitiformis</name>
    <dbReference type="NCBI Taxonomy" id="36881"/>
    <lineage>
        <taxon>Eukaryota</taxon>
        <taxon>Viridiplantae</taxon>
        <taxon>Chlorophyta</taxon>
        <taxon>Pyramimonadophyceae</taxon>
        <taxon>Pyramimonadales</taxon>
        <taxon>Pyramimonadaceae</taxon>
        <taxon>Cymbomonas</taxon>
    </lineage>
</organism>
<proteinExistence type="inferred from homology"/>
<dbReference type="GO" id="GO:0043409">
    <property type="term" value="P:negative regulation of MAPK cascade"/>
    <property type="evidence" value="ECO:0007669"/>
    <property type="project" value="TreeGrafter"/>
</dbReference>
<evidence type="ECO:0000256" key="2">
    <source>
        <dbReference type="ARBA" id="ARBA00004496"/>
    </source>
</evidence>
<evidence type="ECO:0000256" key="7">
    <source>
        <dbReference type="ARBA" id="ARBA00023242"/>
    </source>
</evidence>
<dbReference type="GO" id="GO:0004722">
    <property type="term" value="F:protein serine/threonine phosphatase activity"/>
    <property type="evidence" value="ECO:0007669"/>
    <property type="project" value="UniProtKB-EC"/>
</dbReference>
<comment type="similarity">
    <text evidence="3">Belongs to the protein-tyrosine phosphatase family. Non-receptor class dual specificity subfamily.</text>
</comment>
<dbReference type="InterPro" id="IPR020422">
    <property type="entry name" value="TYR_PHOSPHATASE_DUAL_dom"/>
</dbReference>
<reference evidence="13 14" key="1">
    <citation type="journal article" date="2015" name="Genome Biol. Evol.">
        <title>Comparative Genomics of a Bacterivorous Green Alga Reveals Evolutionary Causalities and Consequences of Phago-Mixotrophic Mode of Nutrition.</title>
        <authorList>
            <person name="Burns J.A."/>
            <person name="Paasch A."/>
            <person name="Narechania A."/>
            <person name="Kim E."/>
        </authorList>
    </citation>
    <scope>NUCLEOTIDE SEQUENCE [LARGE SCALE GENOMIC DNA]</scope>
    <source>
        <strain evidence="13 14">PLY_AMNH</strain>
    </source>
</reference>
<dbReference type="PROSITE" id="PS00383">
    <property type="entry name" value="TYR_PHOSPHATASE_1"/>
    <property type="match status" value="1"/>
</dbReference>
<evidence type="ECO:0000256" key="4">
    <source>
        <dbReference type="ARBA" id="ARBA00022490"/>
    </source>
</evidence>
<evidence type="ECO:0000256" key="8">
    <source>
        <dbReference type="ARBA" id="ARBA00047761"/>
    </source>
</evidence>
<dbReference type="GO" id="GO:0017017">
    <property type="term" value="F:MAP kinase tyrosine/serine/threonine phosphatase activity"/>
    <property type="evidence" value="ECO:0007669"/>
    <property type="project" value="TreeGrafter"/>
</dbReference>
<evidence type="ECO:0000256" key="6">
    <source>
        <dbReference type="ARBA" id="ARBA00022912"/>
    </source>
</evidence>
<evidence type="ECO:0000259" key="11">
    <source>
        <dbReference type="PROSITE" id="PS50054"/>
    </source>
</evidence>
<accession>A0AAE0C8B1</accession>
<dbReference type="GO" id="GO:0005634">
    <property type="term" value="C:nucleus"/>
    <property type="evidence" value="ECO:0007669"/>
    <property type="project" value="UniProtKB-SubCell"/>
</dbReference>
<dbReference type="SMART" id="SM00195">
    <property type="entry name" value="DSPc"/>
    <property type="match status" value="1"/>
</dbReference>
<evidence type="ECO:0000256" key="1">
    <source>
        <dbReference type="ARBA" id="ARBA00004123"/>
    </source>
</evidence>
<dbReference type="InterPro" id="IPR029021">
    <property type="entry name" value="Prot-tyrosine_phosphatase-like"/>
</dbReference>
<dbReference type="FunFam" id="3.90.190.10:FF:000056">
    <property type="entry name" value="Dual specificity phosphatase 12"/>
    <property type="match status" value="1"/>
</dbReference>
<dbReference type="PROSITE" id="PS50056">
    <property type="entry name" value="TYR_PHOSPHATASE_2"/>
    <property type="match status" value="1"/>
</dbReference>
<dbReference type="InterPro" id="IPR000340">
    <property type="entry name" value="Dual-sp_phosphatase_cat-dom"/>
</dbReference>
<name>A0AAE0C8B1_9CHLO</name>
<dbReference type="InterPro" id="IPR016130">
    <property type="entry name" value="Tyr_Pase_AS"/>
</dbReference>
<dbReference type="PROSITE" id="PS50054">
    <property type="entry name" value="TYR_PHOSPHATASE_DUAL"/>
    <property type="match status" value="1"/>
</dbReference>
<evidence type="ECO:0000313" key="14">
    <source>
        <dbReference type="Proteomes" id="UP001190700"/>
    </source>
</evidence>
<dbReference type="AlphaFoldDB" id="A0AAE0C8B1"/>
<dbReference type="GO" id="GO:0005737">
    <property type="term" value="C:cytoplasm"/>
    <property type="evidence" value="ECO:0007669"/>
    <property type="project" value="UniProtKB-SubCell"/>
</dbReference>
<comment type="catalytic activity">
    <reaction evidence="8">
        <text>O-phospho-L-seryl-[protein] + H2O = L-seryl-[protein] + phosphate</text>
        <dbReference type="Rhea" id="RHEA:20629"/>
        <dbReference type="Rhea" id="RHEA-COMP:9863"/>
        <dbReference type="Rhea" id="RHEA-COMP:11604"/>
        <dbReference type="ChEBI" id="CHEBI:15377"/>
        <dbReference type="ChEBI" id="CHEBI:29999"/>
        <dbReference type="ChEBI" id="CHEBI:43474"/>
        <dbReference type="ChEBI" id="CHEBI:83421"/>
        <dbReference type="EC" id="3.1.3.16"/>
    </reaction>
</comment>
<comment type="catalytic activity">
    <reaction evidence="9">
        <text>O-phospho-L-threonyl-[protein] + H2O = L-threonyl-[protein] + phosphate</text>
        <dbReference type="Rhea" id="RHEA:47004"/>
        <dbReference type="Rhea" id="RHEA-COMP:11060"/>
        <dbReference type="Rhea" id="RHEA-COMP:11605"/>
        <dbReference type="ChEBI" id="CHEBI:15377"/>
        <dbReference type="ChEBI" id="CHEBI:30013"/>
        <dbReference type="ChEBI" id="CHEBI:43474"/>
        <dbReference type="ChEBI" id="CHEBI:61977"/>
        <dbReference type="EC" id="3.1.3.16"/>
    </reaction>
</comment>
<keyword evidence="4" id="KW-0963">Cytoplasm</keyword>
<dbReference type="SUPFAM" id="SSF52799">
    <property type="entry name" value="(Phosphotyrosine protein) phosphatases II"/>
    <property type="match status" value="1"/>
</dbReference>
<evidence type="ECO:0000259" key="12">
    <source>
        <dbReference type="PROSITE" id="PS50056"/>
    </source>
</evidence>
<dbReference type="PRINTS" id="PR01908">
    <property type="entry name" value="ADSPHPHTASE"/>
</dbReference>
<dbReference type="InterPro" id="IPR000387">
    <property type="entry name" value="Tyr_Pase_dom"/>
</dbReference>
<dbReference type="Pfam" id="PF00782">
    <property type="entry name" value="DSPc"/>
    <property type="match status" value="1"/>
</dbReference>
<evidence type="ECO:0000313" key="13">
    <source>
        <dbReference type="EMBL" id="KAK3249719.1"/>
    </source>
</evidence>
<dbReference type="GO" id="GO:0033550">
    <property type="term" value="F:MAP kinase tyrosine phosphatase activity"/>
    <property type="evidence" value="ECO:0007669"/>
    <property type="project" value="TreeGrafter"/>
</dbReference>
<evidence type="ECO:0000256" key="10">
    <source>
        <dbReference type="ARBA" id="ARBA00051722"/>
    </source>
</evidence>
<keyword evidence="5" id="KW-0378">Hydrolase</keyword>
<dbReference type="EMBL" id="LGRX02027194">
    <property type="protein sequence ID" value="KAK3249719.1"/>
    <property type="molecule type" value="Genomic_DNA"/>
</dbReference>
<evidence type="ECO:0000256" key="3">
    <source>
        <dbReference type="ARBA" id="ARBA00008601"/>
    </source>
</evidence>
<evidence type="ECO:0008006" key="15">
    <source>
        <dbReference type="Google" id="ProtNLM"/>
    </source>
</evidence>
<evidence type="ECO:0000256" key="5">
    <source>
        <dbReference type="ARBA" id="ARBA00022801"/>
    </source>
</evidence>
<comment type="caution">
    <text evidence="13">The sequence shown here is derived from an EMBL/GenBank/DDBJ whole genome shotgun (WGS) entry which is preliminary data.</text>
</comment>
<sequence>MIPPAEEPESSTQEKVPADQEIKLQKLIQALSRAKLLKEDRIPAEIFPEVYLGSYGAAHNKALLKQIGITHVLCVASSIKAAFPELLTYKSVEVLDNPEADLAVHFAACFAFINEAIEGGGKVLIHCFAGKSRSATVLLAWIMKHKLMPLDEAIAHVKGLRSVVSPNAGFMKQLRQFEAVELVDSGVATLSNSA</sequence>
<dbReference type="Gene3D" id="3.90.190.10">
    <property type="entry name" value="Protein tyrosine phosphatase superfamily"/>
    <property type="match status" value="1"/>
</dbReference>
<feature type="domain" description="Tyrosine specific protein phosphatases" evidence="12">
    <location>
        <begin position="104"/>
        <end position="161"/>
    </location>
</feature>
<keyword evidence="6" id="KW-0904">Protein phosphatase</keyword>
<comment type="catalytic activity">
    <reaction evidence="10">
        <text>O-phospho-L-tyrosyl-[protein] + H2O = L-tyrosyl-[protein] + phosphate</text>
        <dbReference type="Rhea" id="RHEA:10684"/>
        <dbReference type="Rhea" id="RHEA-COMP:10136"/>
        <dbReference type="Rhea" id="RHEA-COMP:20101"/>
        <dbReference type="ChEBI" id="CHEBI:15377"/>
        <dbReference type="ChEBI" id="CHEBI:43474"/>
        <dbReference type="ChEBI" id="CHEBI:46858"/>
        <dbReference type="ChEBI" id="CHEBI:61978"/>
        <dbReference type="EC" id="3.1.3.48"/>
    </reaction>
</comment>
<dbReference type="Proteomes" id="UP001190700">
    <property type="component" value="Unassembled WGS sequence"/>
</dbReference>
<protein>
    <recommendedName>
        <fullName evidence="15">Protein-serine/threonine phosphatase</fullName>
    </recommendedName>
</protein>
<evidence type="ECO:0000256" key="9">
    <source>
        <dbReference type="ARBA" id="ARBA00048336"/>
    </source>
</evidence>
<feature type="domain" description="Tyrosine-protein phosphatase" evidence="11">
    <location>
        <begin position="42"/>
        <end position="183"/>
    </location>
</feature>